<name>A0A9D9EET1_9BACT</name>
<accession>A0A9D9EET1</accession>
<comment type="caution">
    <text evidence="2">The sequence shown here is derived from an EMBL/GenBank/DDBJ whole genome shotgun (WGS) entry which is preliminary data.</text>
</comment>
<feature type="chain" id="PRO_5038888978" description="TonB-dependent receptor" evidence="1">
    <location>
        <begin position="26"/>
        <end position="595"/>
    </location>
</feature>
<evidence type="ECO:0000313" key="2">
    <source>
        <dbReference type="EMBL" id="MBO8445553.1"/>
    </source>
</evidence>
<gene>
    <name evidence="2" type="ORF">IAC23_07670</name>
</gene>
<evidence type="ECO:0000313" key="3">
    <source>
        <dbReference type="Proteomes" id="UP000823619"/>
    </source>
</evidence>
<keyword evidence="1" id="KW-0732">Signal</keyword>
<dbReference type="Proteomes" id="UP000823619">
    <property type="component" value="Unassembled WGS sequence"/>
</dbReference>
<feature type="signal peptide" evidence="1">
    <location>
        <begin position="1"/>
        <end position="25"/>
    </location>
</feature>
<dbReference type="EMBL" id="JADIMO010000097">
    <property type="protein sequence ID" value="MBO8445553.1"/>
    <property type="molecule type" value="Genomic_DNA"/>
</dbReference>
<evidence type="ECO:0008006" key="4">
    <source>
        <dbReference type="Google" id="ProtNLM"/>
    </source>
</evidence>
<dbReference type="PROSITE" id="PS51257">
    <property type="entry name" value="PROKAR_LIPOPROTEIN"/>
    <property type="match status" value="1"/>
</dbReference>
<organism evidence="2 3">
    <name type="scientific">Candidatus Cryptobacteroides merdavium</name>
    <dbReference type="NCBI Taxonomy" id="2840769"/>
    <lineage>
        <taxon>Bacteria</taxon>
        <taxon>Pseudomonadati</taxon>
        <taxon>Bacteroidota</taxon>
        <taxon>Bacteroidia</taxon>
        <taxon>Bacteroidales</taxon>
        <taxon>Candidatus Cryptobacteroides</taxon>
    </lineage>
</organism>
<sequence length="595" mass="65582">MERRIYSAALGFAMLASSCFPVLLAGQSIDPTVEVTRDYEAKLMEAHKPLFKMPVADSLQHFDLEFDYSVYDSPYKGAYDFNPYLLNTRPAPSPYSGKSFWLKAGAGYALQPVLDLVWTPGLKGRFRMSVYGSHRSYIGRYRGIRDVFDGSQVRLEDPYRTGYGSRSGEDGSTAWSGYDMLTSAGVNGSVVWNGGEFSFDAGYYGVAAKDTVLTRGYDAFDVKMRVRSDDAAGRRFFYDAGIRYRFGEDKADIAGTAGGRGYLAEHLFGLRASLGPVFSASSRALVDVDFNFADYPVLYGAYAGDFSLTPRYAFSKNRWDLDLGLKFAVTMNGGGAVPLYDIAGGQYVYPDVRIGFEAVLGHMDIYMDLSGGNSITSWSDFMARNRFFNQYAYSSDFLGNTEERIRAEIGIAGNIASRLGYDLRAGYVNYANAFLDGVASDPAFGLVYSPDYAEYQMFHASLDLNWKSKAFSADGSFTWCHTNIQDRIGGLFAPPALSGYVNFIYNWNSRIYAGIDCRFASARKGGMTVSSYVGNSSVPAVIPGYADLGVSLEYKFSRSFSLWLHGGNLLDMAVMRTPLYAESGVNFTAGICLNL</sequence>
<proteinExistence type="predicted"/>
<dbReference type="AlphaFoldDB" id="A0A9D9EET1"/>
<protein>
    <recommendedName>
        <fullName evidence="4">TonB-dependent receptor</fullName>
    </recommendedName>
</protein>
<reference evidence="2" key="2">
    <citation type="journal article" date="2021" name="PeerJ">
        <title>Extensive microbial diversity within the chicken gut microbiome revealed by metagenomics and culture.</title>
        <authorList>
            <person name="Gilroy R."/>
            <person name="Ravi A."/>
            <person name="Getino M."/>
            <person name="Pursley I."/>
            <person name="Horton D.L."/>
            <person name="Alikhan N.F."/>
            <person name="Baker D."/>
            <person name="Gharbi K."/>
            <person name="Hall N."/>
            <person name="Watson M."/>
            <person name="Adriaenssens E.M."/>
            <person name="Foster-Nyarko E."/>
            <person name="Jarju S."/>
            <person name="Secka A."/>
            <person name="Antonio M."/>
            <person name="Oren A."/>
            <person name="Chaudhuri R.R."/>
            <person name="La Ragione R."/>
            <person name="Hildebrand F."/>
            <person name="Pallen M.J."/>
        </authorList>
    </citation>
    <scope>NUCLEOTIDE SEQUENCE</scope>
    <source>
        <strain evidence="2">D5-748</strain>
    </source>
</reference>
<dbReference type="SUPFAM" id="SSF56935">
    <property type="entry name" value="Porins"/>
    <property type="match status" value="1"/>
</dbReference>
<reference evidence="2" key="1">
    <citation type="submission" date="2020-10" db="EMBL/GenBank/DDBJ databases">
        <authorList>
            <person name="Gilroy R."/>
        </authorList>
    </citation>
    <scope>NUCLEOTIDE SEQUENCE</scope>
    <source>
        <strain evidence="2">D5-748</strain>
    </source>
</reference>
<evidence type="ECO:0000256" key="1">
    <source>
        <dbReference type="SAM" id="SignalP"/>
    </source>
</evidence>